<feature type="domain" description="Ig-like" evidence="4">
    <location>
        <begin position="69"/>
        <end position="164"/>
    </location>
</feature>
<name>A0A852M907_9AVES</name>
<dbReference type="InterPro" id="IPR036179">
    <property type="entry name" value="Ig-like_dom_sf"/>
</dbReference>
<dbReference type="InterPro" id="IPR050160">
    <property type="entry name" value="MHC/Immunoglobulin"/>
</dbReference>
<keyword evidence="2" id="KW-0812">Transmembrane</keyword>
<evidence type="ECO:0000256" key="2">
    <source>
        <dbReference type="ARBA" id="ARBA00022692"/>
    </source>
</evidence>
<dbReference type="GO" id="GO:0019882">
    <property type="term" value="P:antigen processing and presentation"/>
    <property type="evidence" value="ECO:0007669"/>
    <property type="project" value="InterPro"/>
</dbReference>
<accession>A0A852M907</accession>
<dbReference type="PROSITE" id="PS50835">
    <property type="entry name" value="IG_LIKE"/>
    <property type="match status" value="1"/>
</dbReference>
<sequence>PRPSLGSALTFDSSQLFWFDFPGARWSPALPHLPPWPPRLETPEQLRRDATICQDLREVLTRLVSGKIPEAKGVPVANVFPMEPPVLGEPNTLVCLVSNIFPPDVEVTWVLDGVPVTQGVTHTHFTPTEDLAFVRFSYLRVTPASGDIYTCVVTRQGDNSSVIAYW</sequence>
<dbReference type="InterPro" id="IPR003597">
    <property type="entry name" value="Ig_C1-set"/>
</dbReference>
<organism evidence="5 6">
    <name type="scientific">Centropus bengalensis</name>
    <name type="common">lesser coucal</name>
    <dbReference type="NCBI Taxonomy" id="1463675"/>
    <lineage>
        <taxon>Eukaryota</taxon>
        <taxon>Metazoa</taxon>
        <taxon>Chordata</taxon>
        <taxon>Craniata</taxon>
        <taxon>Vertebrata</taxon>
        <taxon>Euteleostomi</taxon>
        <taxon>Archelosauria</taxon>
        <taxon>Archosauria</taxon>
        <taxon>Dinosauria</taxon>
        <taxon>Saurischia</taxon>
        <taxon>Theropoda</taxon>
        <taxon>Coelurosauria</taxon>
        <taxon>Aves</taxon>
        <taxon>Neognathae</taxon>
        <taxon>Neoaves</taxon>
        <taxon>Otidimorphae</taxon>
        <taxon>Cuculiformes</taxon>
        <taxon>Centropidae</taxon>
        <taxon>Centropus</taxon>
    </lineage>
</organism>
<dbReference type="InterPro" id="IPR007110">
    <property type="entry name" value="Ig-like_dom"/>
</dbReference>
<feature type="non-terminal residue" evidence="5">
    <location>
        <position position="166"/>
    </location>
</feature>
<dbReference type="GO" id="GO:0042613">
    <property type="term" value="C:MHC class II protein complex"/>
    <property type="evidence" value="ECO:0007669"/>
    <property type="project" value="InterPro"/>
</dbReference>
<dbReference type="Pfam" id="PF07654">
    <property type="entry name" value="C1-set"/>
    <property type="match status" value="1"/>
</dbReference>
<dbReference type="Gene3D" id="2.60.40.10">
    <property type="entry name" value="Immunoglobulins"/>
    <property type="match status" value="1"/>
</dbReference>
<evidence type="ECO:0000313" key="5">
    <source>
        <dbReference type="EMBL" id="NXY00384.1"/>
    </source>
</evidence>
<protein>
    <submittedName>
        <fullName evidence="5">DMA protein</fullName>
    </submittedName>
</protein>
<comment type="caution">
    <text evidence="5">The sequence shown here is derived from an EMBL/GenBank/DDBJ whole genome shotgun (WGS) entry which is preliminary data.</text>
</comment>
<dbReference type="InterPro" id="IPR013783">
    <property type="entry name" value="Ig-like_fold"/>
</dbReference>
<keyword evidence="3" id="KW-1133">Transmembrane helix</keyword>
<feature type="non-terminal residue" evidence="5">
    <location>
        <position position="1"/>
    </location>
</feature>
<evidence type="ECO:0000313" key="6">
    <source>
        <dbReference type="Proteomes" id="UP000632886"/>
    </source>
</evidence>
<dbReference type="Gene3D" id="3.10.320.10">
    <property type="entry name" value="Class II Histocompatibility Antigen, M Beta Chain, Chain B, domain 1"/>
    <property type="match status" value="1"/>
</dbReference>
<gene>
    <name evidence="5" type="primary">Hladma</name>
    <name evidence="5" type="ORF">CENBEN_R14784</name>
</gene>
<dbReference type="InterPro" id="IPR014745">
    <property type="entry name" value="MHC_II_a/b_N"/>
</dbReference>
<keyword evidence="6" id="KW-1185">Reference proteome</keyword>
<dbReference type="PANTHER" id="PTHR19944:SF50">
    <property type="entry name" value="HLA CLASS II HISTOCOMPATIBILITY ANTIGEN, DM ALPHA CHAIN"/>
    <property type="match status" value="1"/>
</dbReference>
<dbReference type="SMART" id="SM00407">
    <property type="entry name" value="IGc1"/>
    <property type="match status" value="1"/>
</dbReference>
<dbReference type="AlphaFoldDB" id="A0A852M907"/>
<keyword evidence="3" id="KW-0472">Membrane</keyword>
<evidence type="ECO:0000259" key="4">
    <source>
        <dbReference type="PROSITE" id="PS50835"/>
    </source>
</evidence>
<reference evidence="5 6" key="1">
    <citation type="submission" date="2020-02" db="EMBL/GenBank/DDBJ databases">
        <title>Bird 10,000 Genomes (B10K) Project - Family phase.</title>
        <authorList>
            <person name="Zhang G."/>
        </authorList>
    </citation>
    <scope>NUCLEOTIDE SEQUENCE [LARGE SCALE GENOMIC DNA]</scope>
    <source>
        <strain evidence="5">B10K-DU-017-21</strain>
    </source>
</reference>
<comment type="subcellular location">
    <subcellularLocation>
        <location evidence="1">Membrane</location>
        <topology evidence="1">Single-pass type I membrane protein</topology>
    </subcellularLocation>
</comment>
<evidence type="ECO:0000256" key="3">
    <source>
        <dbReference type="ARBA" id="ARBA00022989"/>
    </source>
</evidence>
<evidence type="ECO:0000256" key="1">
    <source>
        <dbReference type="ARBA" id="ARBA00004479"/>
    </source>
</evidence>
<proteinExistence type="predicted"/>
<dbReference type="GO" id="GO:0006955">
    <property type="term" value="P:immune response"/>
    <property type="evidence" value="ECO:0007669"/>
    <property type="project" value="InterPro"/>
</dbReference>
<dbReference type="SUPFAM" id="SSF48726">
    <property type="entry name" value="Immunoglobulin"/>
    <property type="match status" value="1"/>
</dbReference>
<dbReference type="PANTHER" id="PTHR19944">
    <property type="entry name" value="MHC CLASS II-RELATED"/>
    <property type="match status" value="1"/>
</dbReference>
<dbReference type="Proteomes" id="UP000632886">
    <property type="component" value="Unassembled WGS sequence"/>
</dbReference>
<dbReference type="EMBL" id="WBNK01005704">
    <property type="protein sequence ID" value="NXY00384.1"/>
    <property type="molecule type" value="Genomic_DNA"/>
</dbReference>